<comment type="caution">
    <text evidence="2">The sequence shown here is derived from an EMBL/GenBank/DDBJ whole genome shotgun (WGS) entry which is preliminary data.</text>
</comment>
<name>A0A6A5GUE8_CAERE</name>
<dbReference type="RefSeq" id="XP_053585176.1">
    <property type="nucleotide sequence ID" value="XM_053730404.1"/>
</dbReference>
<sequence length="88" mass="9829">MDTKEFDSIRYDELMNVGNDDDGSGRISRQRLTDPSTLSPSTHTVKDTAPYPIHITFWNRLQSPTLSHPAAHTIQPVASCPINVTLHN</sequence>
<organism evidence="2 3">
    <name type="scientific">Caenorhabditis remanei</name>
    <name type="common">Caenorhabditis vulgaris</name>
    <dbReference type="NCBI Taxonomy" id="31234"/>
    <lineage>
        <taxon>Eukaryota</taxon>
        <taxon>Metazoa</taxon>
        <taxon>Ecdysozoa</taxon>
        <taxon>Nematoda</taxon>
        <taxon>Chromadorea</taxon>
        <taxon>Rhabditida</taxon>
        <taxon>Rhabditina</taxon>
        <taxon>Rhabditomorpha</taxon>
        <taxon>Rhabditoidea</taxon>
        <taxon>Rhabditidae</taxon>
        <taxon>Peloderinae</taxon>
        <taxon>Caenorhabditis</taxon>
    </lineage>
</organism>
<evidence type="ECO:0000256" key="1">
    <source>
        <dbReference type="SAM" id="MobiDB-lite"/>
    </source>
</evidence>
<evidence type="ECO:0000313" key="2">
    <source>
        <dbReference type="EMBL" id="KAF1758226.1"/>
    </source>
</evidence>
<dbReference type="GeneID" id="78775891"/>
<gene>
    <name evidence="2" type="ORF">GCK72_014684</name>
</gene>
<proteinExistence type="predicted"/>
<feature type="compositionally biased region" description="Polar residues" evidence="1">
    <location>
        <begin position="33"/>
        <end position="43"/>
    </location>
</feature>
<dbReference type="Proteomes" id="UP000483820">
    <property type="component" value="Chromosome IV"/>
</dbReference>
<feature type="region of interest" description="Disordered" evidence="1">
    <location>
        <begin position="15"/>
        <end position="45"/>
    </location>
</feature>
<protein>
    <submittedName>
        <fullName evidence="2">Uncharacterized protein</fullName>
    </submittedName>
</protein>
<evidence type="ECO:0000313" key="3">
    <source>
        <dbReference type="Proteomes" id="UP000483820"/>
    </source>
</evidence>
<reference evidence="2 3" key="1">
    <citation type="submission" date="2019-12" db="EMBL/GenBank/DDBJ databases">
        <title>Chromosome-level assembly of the Caenorhabditis remanei genome.</title>
        <authorList>
            <person name="Teterina A.A."/>
            <person name="Willis J.H."/>
            <person name="Phillips P.C."/>
        </authorList>
    </citation>
    <scope>NUCLEOTIDE SEQUENCE [LARGE SCALE GENOMIC DNA]</scope>
    <source>
        <strain evidence="2 3">PX506</strain>
        <tissue evidence="2">Whole organism</tissue>
    </source>
</reference>
<dbReference type="CTD" id="78775891"/>
<accession>A0A6A5GUE8</accession>
<dbReference type="KEGG" id="crq:GCK72_014684"/>
<dbReference type="AlphaFoldDB" id="A0A6A5GUE8"/>
<dbReference type="EMBL" id="WUAV01000004">
    <property type="protein sequence ID" value="KAF1758226.1"/>
    <property type="molecule type" value="Genomic_DNA"/>
</dbReference>